<evidence type="ECO:0000259" key="1">
    <source>
        <dbReference type="SMART" id="SM00481"/>
    </source>
</evidence>
<dbReference type="Proteomes" id="UP000266118">
    <property type="component" value="Chromosome"/>
</dbReference>
<keyword evidence="3" id="KW-1185">Reference proteome</keyword>
<gene>
    <name evidence="2" type="ORF">D6B99_02805</name>
</gene>
<dbReference type="InterPro" id="IPR047967">
    <property type="entry name" value="PolX_PHP"/>
</dbReference>
<keyword evidence="2" id="KW-0540">Nuclease</keyword>
<proteinExistence type="predicted"/>
<dbReference type="AlphaFoldDB" id="A0A386HL64"/>
<reference evidence="2 3" key="1">
    <citation type="submission" date="2018-09" db="EMBL/GenBank/DDBJ databases">
        <title>Arachidicoccus sp. nov., a bacterium isolated from soil.</title>
        <authorList>
            <person name="Weon H.-Y."/>
            <person name="Kwon S.-W."/>
            <person name="Lee S.A."/>
        </authorList>
    </citation>
    <scope>NUCLEOTIDE SEQUENCE [LARGE SCALE GENOMIC DNA]</scope>
    <source>
        <strain evidence="2 3">KIS59-12</strain>
    </source>
</reference>
<evidence type="ECO:0000313" key="2">
    <source>
        <dbReference type="EMBL" id="AYD46637.1"/>
    </source>
</evidence>
<dbReference type="RefSeq" id="WP_119984867.1">
    <property type="nucleotide sequence ID" value="NZ_CP032489.1"/>
</dbReference>
<dbReference type="Gene3D" id="1.10.150.110">
    <property type="entry name" value="DNA polymerase beta, N-terminal domain-like"/>
    <property type="match status" value="1"/>
</dbReference>
<dbReference type="InterPro" id="IPR010996">
    <property type="entry name" value="HHH_MUS81"/>
</dbReference>
<dbReference type="GO" id="GO:0004527">
    <property type="term" value="F:exonuclease activity"/>
    <property type="evidence" value="ECO:0007669"/>
    <property type="project" value="UniProtKB-KW"/>
</dbReference>
<keyword evidence="2" id="KW-0378">Hydrolase</keyword>
<dbReference type="EMBL" id="CP032489">
    <property type="protein sequence ID" value="AYD46637.1"/>
    <property type="molecule type" value="Genomic_DNA"/>
</dbReference>
<dbReference type="Pfam" id="PF14520">
    <property type="entry name" value="HHH_5"/>
    <property type="match status" value="1"/>
</dbReference>
<dbReference type="GO" id="GO:0005829">
    <property type="term" value="C:cytosol"/>
    <property type="evidence" value="ECO:0007669"/>
    <property type="project" value="TreeGrafter"/>
</dbReference>
<dbReference type="PANTHER" id="PTHR36928:SF1">
    <property type="entry name" value="PHOSPHATASE YCDX-RELATED"/>
    <property type="match status" value="1"/>
</dbReference>
<dbReference type="CDD" id="cd07436">
    <property type="entry name" value="PHP_PolX"/>
    <property type="match status" value="1"/>
</dbReference>
<dbReference type="PANTHER" id="PTHR36928">
    <property type="entry name" value="PHOSPHATASE YCDX-RELATED"/>
    <property type="match status" value="1"/>
</dbReference>
<dbReference type="InterPro" id="IPR050243">
    <property type="entry name" value="PHP_phosphatase"/>
</dbReference>
<dbReference type="InterPro" id="IPR022311">
    <property type="entry name" value="PolX-like"/>
</dbReference>
<sequence length="558" mass="63409">MTNITIASNFKLLGQIMEIYDDDSFKIKSYLNASRTIEKLPVELASIPEDKIFSIAGIGKAIGSKIIEQLQTETFKVLEDYITKTPSGIIEMLRIKGLGPKKIATIWNDLEIETIGELLYACNENRLMLYKGFGEKTQNNIREAIEFYLASKGSFLFSEIENAATAFDDYLKKTFANYTFLLSGDFRQNAITIEKLVWVSNAPENIIQEIITANNFELISKENEVFVLKTPTNITIHFIQNKKENLFNKSFQLSCSESFYDEFAKKFPAINTKDYNSDSAIFSENNIAYIPYYLREDIKWIEVAQKSALPKVIEPKDIKGVIHTHSKWSDGANTLSEMAESAKAEGFEYLVISDHSQTAVYANGLQDRRIAEQHKEIEELNQSLAPFKIFKSIESDILNNGHLDYTENILKTFDLVIASVHSNLKMNEEKAMERLIKAIENPYTNILGHMTGRLLLSRAGYPVNHKKIIDTCAANNVVIELNANPRRLDIDWHWIDYALDKKVLISIDPDAHSTKGIKDIRYGVLAAQKAGVTAKENLSSFSLQEMESFIQKQKEKQP</sequence>
<dbReference type="InterPro" id="IPR027421">
    <property type="entry name" value="DNA_pol_lamdba_lyase_dom_sf"/>
</dbReference>
<dbReference type="Pfam" id="PF14716">
    <property type="entry name" value="HHH_8"/>
    <property type="match status" value="1"/>
</dbReference>
<dbReference type="SUPFAM" id="SSF89550">
    <property type="entry name" value="PHP domain-like"/>
    <property type="match status" value="1"/>
</dbReference>
<dbReference type="Pfam" id="PF02811">
    <property type="entry name" value="PHP"/>
    <property type="match status" value="1"/>
</dbReference>
<dbReference type="InterPro" id="IPR016195">
    <property type="entry name" value="Pol/histidinol_Pase-like"/>
</dbReference>
<dbReference type="OrthoDB" id="9808747at2"/>
<dbReference type="SUPFAM" id="SSF47802">
    <property type="entry name" value="DNA polymerase beta, N-terminal domain-like"/>
    <property type="match status" value="1"/>
</dbReference>
<organism evidence="2 3">
    <name type="scientific">Arachidicoccus soli</name>
    <dbReference type="NCBI Taxonomy" id="2341117"/>
    <lineage>
        <taxon>Bacteria</taxon>
        <taxon>Pseudomonadati</taxon>
        <taxon>Bacteroidota</taxon>
        <taxon>Chitinophagia</taxon>
        <taxon>Chitinophagales</taxon>
        <taxon>Chitinophagaceae</taxon>
        <taxon>Arachidicoccus</taxon>
    </lineage>
</organism>
<dbReference type="Gene3D" id="1.10.150.20">
    <property type="entry name" value="5' to 3' exonuclease, C-terminal subdomain"/>
    <property type="match status" value="1"/>
</dbReference>
<dbReference type="Gene3D" id="3.20.20.140">
    <property type="entry name" value="Metal-dependent hydrolases"/>
    <property type="match status" value="1"/>
</dbReference>
<dbReference type="PIRSF" id="PIRSF005047">
    <property type="entry name" value="UCP005047_YshC"/>
    <property type="match status" value="1"/>
</dbReference>
<dbReference type="InterPro" id="IPR003141">
    <property type="entry name" value="Pol/His_phosphatase_N"/>
</dbReference>
<dbReference type="SMART" id="SM00481">
    <property type="entry name" value="POLIIIAc"/>
    <property type="match status" value="1"/>
</dbReference>
<dbReference type="InterPro" id="IPR004013">
    <property type="entry name" value="PHP_dom"/>
</dbReference>
<keyword evidence="2" id="KW-0269">Exonuclease</keyword>
<dbReference type="KEGG" id="ark:D6B99_02805"/>
<protein>
    <submittedName>
        <fullName evidence="2">DNA polymerase/3'-5' exonuclease PolX</fullName>
    </submittedName>
</protein>
<name>A0A386HL64_9BACT</name>
<dbReference type="GO" id="GO:0042578">
    <property type="term" value="F:phosphoric ester hydrolase activity"/>
    <property type="evidence" value="ECO:0007669"/>
    <property type="project" value="TreeGrafter"/>
</dbReference>
<feature type="domain" description="Polymerase/histidinol phosphatase N-terminal" evidence="1">
    <location>
        <begin position="320"/>
        <end position="399"/>
    </location>
</feature>
<accession>A0A386HL64</accession>
<evidence type="ECO:0000313" key="3">
    <source>
        <dbReference type="Proteomes" id="UP000266118"/>
    </source>
</evidence>
<dbReference type="GO" id="GO:0008270">
    <property type="term" value="F:zinc ion binding"/>
    <property type="evidence" value="ECO:0007669"/>
    <property type="project" value="TreeGrafter"/>
</dbReference>